<gene>
    <name evidence="5" type="primary">ZCCHC17</name>
    <name evidence="5" type="ORF">BGZ80_010051</name>
</gene>
<feature type="compositionally biased region" description="Basic and acidic residues" evidence="2">
    <location>
        <begin position="331"/>
        <end position="341"/>
    </location>
</feature>
<dbReference type="PANTHER" id="PTHR15838:SF1">
    <property type="entry name" value="ZINC FINGER CCHC DOMAIN-CONTAINING PROTEIN 17"/>
    <property type="match status" value="1"/>
</dbReference>
<evidence type="ECO:0000313" key="6">
    <source>
        <dbReference type="Proteomes" id="UP000703661"/>
    </source>
</evidence>
<sequence>MESQQAAFEKFKAAGAGKKFSHERRNAEGTSSVIEGPVPDLLGRADEDTASIDFGAFVQIPGYKRHGLVFKNQASKHFTQHVSDVVAVGDQVWVKVTSTQDNKFALSMKYVSQGDGTDLDPNLVQFTEEQDKKRVHSGFVDKRPISVEDGGVLLKTVCKKCGAAGHLATECFSGGERFDLLEDDDDDDQGVVRATRPSADGKEKRKKDKHESKGKDKHREKSKDKDRHRHGDYDREKEKESRRDHRDRNESSSHRKEKRRDRSRSSSPKRRSDGPRVTKVESLEDALAVMRARKHRHRNDSSEESAEEKRERKRSDRKRRSHSRSRSRSPRRSDDRYDRRR</sequence>
<evidence type="ECO:0000256" key="1">
    <source>
        <dbReference type="PROSITE-ProRule" id="PRU00047"/>
    </source>
</evidence>
<proteinExistence type="predicted"/>
<dbReference type="Pfam" id="PF00575">
    <property type="entry name" value="S1"/>
    <property type="match status" value="1"/>
</dbReference>
<feature type="compositionally biased region" description="Basic and acidic residues" evidence="2">
    <location>
        <begin position="270"/>
        <end position="282"/>
    </location>
</feature>
<feature type="domain" description="CCHC-type" evidence="4">
    <location>
        <begin position="158"/>
        <end position="171"/>
    </location>
</feature>
<feature type="region of interest" description="Disordered" evidence="2">
    <location>
        <begin position="182"/>
        <end position="341"/>
    </location>
</feature>
<protein>
    <submittedName>
        <fullName evidence="5">Nucleolar protein of 40 kDa</fullName>
    </submittedName>
</protein>
<reference evidence="5" key="1">
    <citation type="journal article" date="2020" name="Fungal Divers.">
        <title>Resolving the Mortierellaceae phylogeny through synthesis of multi-gene phylogenetics and phylogenomics.</title>
        <authorList>
            <person name="Vandepol N."/>
            <person name="Liber J."/>
            <person name="Desiro A."/>
            <person name="Na H."/>
            <person name="Kennedy M."/>
            <person name="Barry K."/>
            <person name="Grigoriev I.V."/>
            <person name="Miller A.N."/>
            <person name="O'Donnell K."/>
            <person name="Stajich J.E."/>
            <person name="Bonito G."/>
        </authorList>
    </citation>
    <scope>NUCLEOTIDE SEQUENCE</scope>
    <source>
        <strain evidence="5">NRRL 2769</strain>
    </source>
</reference>
<keyword evidence="1" id="KW-0863">Zinc-finger</keyword>
<dbReference type="InterPro" id="IPR003029">
    <property type="entry name" value="S1_domain"/>
</dbReference>
<evidence type="ECO:0000259" key="3">
    <source>
        <dbReference type="PROSITE" id="PS50126"/>
    </source>
</evidence>
<dbReference type="PROSITE" id="PS50126">
    <property type="entry name" value="S1"/>
    <property type="match status" value="1"/>
</dbReference>
<feature type="compositionally biased region" description="Basic residues" evidence="2">
    <location>
        <begin position="315"/>
        <end position="330"/>
    </location>
</feature>
<keyword evidence="1" id="KW-0479">Metal-binding</keyword>
<dbReference type="GO" id="GO:0003723">
    <property type="term" value="F:RNA binding"/>
    <property type="evidence" value="ECO:0007669"/>
    <property type="project" value="TreeGrafter"/>
</dbReference>
<organism evidence="5 6">
    <name type="scientific">Entomortierella chlamydospora</name>
    <dbReference type="NCBI Taxonomy" id="101097"/>
    <lineage>
        <taxon>Eukaryota</taxon>
        <taxon>Fungi</taxon>
        <taxon>Fungi incertae sedis</taxon>
        <taxon>Mucoromycota</taxon>
        <taxon>Mortierellomycotina</taxon>
        <taxon>Mortierellomycetes</taxon>
        <taxon>Mortierellales</taxon>
        <taxon>Mortierellaceae</taxon>
        <taxon>Entomortierella</taxon>
    </lineage>
</organism>
<dbReference type="PANTHER" id="PTHR15838">
    <property type="entry name" value="NUCLEOLAR PROTEIN OF 40 KDA"/>
    <property type="match status" value="1"/>
</dbReference>
<dbReference type="EMBL" id="JAAAID010000066">
    <property type="protein sequence ID" value="KAG0023229.1"/>
    <property type="molecule type" value="Genomic_DNA"/>
</dbReference>
<dbReference type="InterPro" id="IPR012340">
    <property type="entry name" value="NA-bd_OB-fold"/>
</dbReference>
<evidence type="ECO:0000256" key="2">
    <source>
        <dbReference type="SAM" id="MobiDB-lite"/>
    </source>
</evidence>
<name>A0A9P6T3V4_9FUNG</name>
<dbReference type="InterPro" id="IPR001878">
    <property type="entry name" value="Znf_CCHC"/>
</dbReference>
<feature type="domain" description="S1 motif" evidence="3">
    <location>
        <begin position="31"/>
        <end position="109"/>
    </location>
</feature>
<evidence type="ECO:0000313" key="5">
    <source>
        <dbReference type="EMBL" id="KAG0023229.1"/>
    </source>
</evidence>
<dbReference type="Gene3D" id="2.40.50.140">
    <property type="entry name" value="Nucleic acid-binding proteins"/>
    <property type="match status" value="1"/>
</dbReference>
<feature type="compositionally biased region" description="Basic and acidic residues" evidence="2">
    <location>
        <begin position="199"/>
        <end position="254"/>
    </location>
</feature>
<keyword evidence="1" id="KW-0862">Zinc</keyword>
<dbReference type="GO" id="GO:0008270">
    <property type="term" value="F:zinc ion binding"/>
    <property type="evidence" value="ECO:0007669"/>
    <property type="project" value="UniProtKB-KW"/>
</dbReference>
<accession>A0A9P6T3V4</accession>
<comment type="caution">
    <text evidence="5">The sequence shown here is derived from an EMBL/GenBank/DDBJ whole genome shotgun (WGS) entry which is preliminary data.</text>
</comment>
<keyword evidence="6" id="KW-1185">Reference proteome</keyword>
<dbReference type="Proteomes" id="UP000703661">
    <property type="component" value="Unassembled WGS sequence"/>
</dbReference>
<dbReference type="GO" id="GO:0043489">
    <property type="term" value="P:RNA stabilization"/>
    <property type="evidence" value="ECO:0007669"/>
    <property type="project" value="TreeGrafter"/>
</dbReference>
<dbReference type="PROSITE" id="PS50158">
    <property type="entry name" value="ZF_CCHC"/>
    <property type="match status" value="1"/>
</dbReference>
<dbReference type="SUPFAM" id="SSF50249">
    <property type="entry name" value="Nucleic acid-binding proteins"/>
    <property type="match status" value="1"/>
</dbReference>
<dbReference type="AlphaFoldDB" id="A0A9P6T3V4"/>
<evidence type="ECO:0000259" key="4">
    <source>
        <dbReference type="PROSITE" id="PS50158"/>
    </source>
</evidence>
<feature type="region of interest" description="Disordered" evidence="2">
    <location>
        <begin position="16"/>
        <end position="40"/>
    </location>
</feature>